<dbReference type="PANTHER" id="PTHR12801:SF115">
    <property type="entry name" value="FI18136P1-RELATED"/>
    <property type="match status" value="1"/>
</dbReference>
<evidence type="ECO:0000256" key="4">
    <source>
        <dbReference type="ARBA" id="ARBA00022801"/>
    </source>
</evidence>
<dbReference type="AlphaFoldDB" id="A0A813D8N2"/>
<dbReference type="GO" id="GO:0004527">
    <property type="term" value="F:exonuclease activity"/>
    <property type="evidence" value="ECO:0007669"/>
    <property type="project" value="InterPro"/>
</dbReference>
<evidence type="ECO:0000256" key="5">
    <source>
        <dbReference type="ARBA" id="ARBA00023242"/>
    </source>
</evidence>
<evidence type="ECO:0008006" key="9">
    <source>
        <dbReference type="Google" id="ProtNLM"/>
    </source>
</evidence>
<dbReference type="EMBL" id="CAJNNV010001330">
    <property type="protein sequence ID" value="CAE8584795.1"/>
    <property type="molecule type" value="Genomic_DNA"/>
</dbReference>
<dbReference type="SUPFAM" id="SSF53098">
    <property type="entry name" value="Ribonuclease H-like"/>
    <property type="match status" value="1"/>
</dbReference>
<dbReference type="InterPro" id="IPR012337">
    <property type="entry name" value="RNaseH-like_sf"/>
</dbReference>
<dbReference type="Gene3D" id="3.30.420.10">
    <property type="entry name" value="Ribonuclease H-like superfamily/Ribonuclease H"/>
    <property type="match status" value="1"/>
</dbReference>
<gene>
    <name evidence="7" type="ORF">PGLA1383_LOCUS3720</name>
</gene>
<dbReference type="Proteomes" id="UP000654075">
    <property type="component" value="Unassembled WGS sequence"/>
</dbReference>
<comment type="similarity">
    <text evidence="2">Belongs to the REXO1/REXO3 family.</text>
</comment>
<reference evidence="7" key="1">
    <citation type="submission" date="2021-02" db="EMBL/GenBank/DDBJ databases">
        <authorList>
            <person name="Dougan E. K."/>
            <person name="Rhodes N."/>
            <person name="Thang M."/>
            <person name="Chan C."/>
        </authorList>
    </citation>
    <scope>NUCLEOTIDE SEQUENCE</scope>
</reference>
<sequence>MTPHTVLVGHTLNKDLQTLKFDAPLLVDIALLFGIQSMPKRRPALAHLVHYILGRGNFRGEDGTAAHNCADDVTVTMELFLHRLRSTPPGQELPSFLWVPPPPVGELDENARTLYVHRIPERPGVFAAVTALFTGLPNASSLGLEALNMIGAPIEAQLVTHKLRGATAVFASKSQAEQAFLALPFESIEIDSAQRPQKLVRLQLADGGRSLVCVRPILGGIGNGAITEDANTVVPKHTDDRKPVVPKADGKREATTAAAAAATPPARAAAKAKAAEGSSTVPAAALAAVAKAAARKASFGPDSNGKRKGWPGWRRAMDEELKTAAGGAMPWKKLRTALVARRREQVGGKPGEAEEPEELLGARAMAAVPEEYLSSTDSLVRFVPASITIVDGA</sequence>
<evidence type="ECO:0000313" key="8">
    <source>
        <dbReference type="Proteomes" id="UP000654075"/>
    </source>
</evidence>
<evidence type="ECO:0000256" key="6">
    <source>
        <dbReference type="SAM" id="MobiDB-lite"/>
    </source>
</evidence>
<comment type="caution">
    <text evidence="7">The sequence shown here is derived from an EMBL/GenBank/DDBJ whole genome shotgun (WGS) entry which is preliminary data.</text>
</comment>
<dbReference type="PANTHER" id="PTHR12801">
    <property type="entry name" value="RNA EXONUCLEASE REXO1 / RECO3 FAMILY MEMBER-RELATED"/>
    <property type="match status" value="1"/>
</dbReference>
<dbReference type="InterPro" id="IPR047021">
    <property type="entry name" value="REXO1/3/4-like"/>
</dbReference>
<keyword evidence="4" id="KW-0378">Hydrolase</keyword>
<feature type="region of interest" description="Disordered" evidence="6">
    <location>
        <begin position="235"/>
        <end position="264"/>
    </location>
</feature>
<accession>A0A813D8N2</accession>
<keyword evidence="8" id="KW-1185">Reference proteome</keyword>
<evidence type="ECO:0000256" key="3">
    <source>
        <dbReference type="ARBA" id="ARBA00022722"/>
    </source>
</evidence>
<evidence type="ECO:0000256" key="1">
    <source>
        <dbReference type="ARBA" id="ARBA00004123"/>
    </source>
</evidence>
<keyword evidence="3" id="KW-0540">Nuclease</keyword>
<comment type="subcellular location">
    <subcellularLocation>
        <location evidence="1">Nucleus</location>
    </subcellularLocation>
</comment>
<name>A0A813D8N2_POLGL</name>
<dbReference type="GO" id="GO:0003676">
    <property type="term" value="F:nucleic acid binding"/>
    <property type="evidence" value="ECO:0007669"/>
    <property type="project" value="InterPro"/>
</dbReference>
<feature type="compositionally biased region" description="Low complexity" evidence="6">
    <location>
        <begin position="255"/>
        <end position="264"/>
    </location>
</feature>
<dbReference type="InterPro" id="IPR036397">
    <property type="entry name" value="RNaseH_sf"/>
</dbReference>
<proteinExistence type="inferred from homology"/>
<dbReference type="GO" id="GO:0005634">
    <property type="term" value="C:nucleus"/>
    <property type="evidence" value="ECO:0007669"/>
    <property type="project" value="UniProtKB-SubCell"/>
</dbReference>
<dbReference type="OrthoDB" id="428814at2759"/>
<feature type="compositionally biased region" description="Basic and acidic residues" evidence="6">
    <location>
        <begin position="236"/>
        <end position="254"/>
    </location>
</feature>
<evidence type="ECO:0000256" key="2">
    <source>
        <dbReference type="ARBA" id="ARBA00006357"/>
    </source>
</evidence>
<keyword evidence="5" id="KW-0539">Nucleus</keyword>
<evidence type="ECO:0000313" key="7">
    <source>
        <dbReference type="EMBL" id="CAE8584795.1"/>
    </source>
</evidence>
<protein>
    <recommendedName>
        <fullName evidence="9">Exonuclease domain-containing protein</fullName>
    </recommendedName>
</protein>
<organism evidence="7 8">
    <name type="scientific">Polarella glacialis</name>
    <name type="common">Dinoflagellate</name>
    <dbReference type="NCBI Taxonomy" id="89957"/>
    <lineage>
        <taxon>Eukaryota</taxon>
        <taxon>Sar</taxon>
        <taxon>Alveolata</taxon>
        <taxon>Dinophyceae</taxon>
        <taxon>Suessiales</taxon>
        <taxon>Suessiaceae</taxon>
        <taxon>Polarella</taxon>
    </lineage>
</organism>